<gene>
    <name evidence="2" type="ORF">QQX98_009443</name>
</gene>
<reference evidence="2 3" key="1">
    <citation type="journal article" date="2025" name="Microbiol. Resour. Announc.">
        <title>Draft genome sequences for Neonectria magnoliae and Neonectria punicea, canker pathogens of Liriodendron tulipifera and Acer saccharum in West Virginia.</title>
        <authorList>
            <person name="Petronek H.M."/>
            <person name="Kasson M.T."/>
            <person name="Metheny A.M."/>
            <person name="Stauder C.M."/>
            <person name="Lovett B."/>
            <person name="Lynch S.C."/>
            <person name="Garnas J.R."/>
            <person name="Kasson L.R."/>
            <person name="Stajich J.E."/>
        </authorList>
    </citation>
    <scope>NUCLEOTIDE SEQUENCE [LARGE SCALE GENOMIC DNA]</scope>
    <source>
        <strain evidence="2 3">NRRL 64653</strain>
    </source>
</reference>
<evidence type="ECO:0000313" key="2">
    <source>
        <dbReference type="EMBL" id="KAK7408403.1"/>
    </source>
</evidence>
<name>A0ABR1GSE9_9HYPO</name>
<keyword evidence="3" id="KW-1185">Reference proteome</keyword>
<feature type="region of interest" description="Disordered" evidence="1">
    <location>
        <begin position="46"/>
        <end position="71"/>
    </location>
</feature>
<feature type="compositionally biased region" description="Basic and acidic residues" evidence="1">
    <location>
        <begin position="62"/>
        <end position="71"/>
    </location>
</feature>
<accession>A0ABR1GSE9</accession>
<dbReference type="Proteomes" id="UP001498476">
    <property type="component" value="Unassembled WGS sequence"/>
</dbReference>
<proteinExistence type="predicted"/>
<dbReference type="EMBL" id="JAZAVJ010000188">
    <property type="protein sequence ID" value="KAK7408403.1"/>
    <property type="molecule type" value="Genomic_DNA"/>
</dbReference>
<evidence type="ECO:0000313" key="3">
    <source>
        <dbReference type="Proteomes" id="UP001498476"/>
    </source>
</evidence>
<evidence type="ECO:0000256" key="1">
    <source>
        <dbReference type="SAM" id="MobiDB-lite"/>
    </source>
</evidence>
<protein>
    <submittedName>
        <fullName evidence="2">Uncharacterized protein</fullName>
    </submittedName>
</protein>
<comment type="caution">
    <text evidence="2">The sequence shown here is derived from an EMBL/GenBank/DDBJ whole genome shotgun (WGS) entry which is preliminary data.</text>
</comment>
<organism evidence="2 3">
    <name type="scientific">Neonectria punicea</name>
    <dbReference type="NCBI Taxonomy" id="979145"/>
    <lineage>
        <taxon>Eukaryota</taxon>
        <taxon>Fungi</taxon>
        <taxon>Dikarya</taxon>
        <taxon>Ascomycota</taxon>
        <taxon>Pezizomycotina</taxon>
        <taxon>Sordariomycetes</taxon>
        <taxon>Hypocreomycetidae</taxon>
        <taxon>Hypocreales</taxon>
        <taxon>Nectriaceae</taxon>
        <taxon>Neonectria</taxon>
    </lineage>
</organism>
<sequence>MELVYSIKVFDLVERDGLFQTDDQPVPMDDNYTSLEWFQTMLDTLPDDSEERSKSLRGANFVRKDTPSSVN</sequence>